<keyword evidence="5" id="KW-0677">Repeat</keyword>
<feature type="region of interest" description="Disordered" evidence="12">
    <location>
        <begin position="423"/>
        <end position="442"/>
    </location>
</feature>
<comment type="caution">
    <text evidence="13">The sequence shown here is derived from an EMBL/GenBank/DDBJ whole genome shotgun (WGS) entry which is preliminary data.</text>
</comment>
<evidence type="ECO:0000256" key="11">
    <source>
        <dbReference type="SAM" id="Coils"/>
    </source>
</evidence>
<organism evidence="13 14">
    <name type="scientific">Oopsacas minuta</name>
    <dbReference type="NCBI Taxonomy" id="111878"/>
    <lineage>
        <taxon>Eukaryota</taxon>
        <taxon>Metazoa</taxon>
        <taxon>Porifera</taxon>
        <taxon>Hexactinellida</taxon>
        <taxon>Hexasterophora</taxon>
        <taxon>Lyssacinosida</taxon>
        <taxon>Leucopsacidae</taxon>
        <taxon>Oopsacas</taxon>
    </lineage>
</organism>
<evidence type="ECO:0000256" key="8">
    <source>
        <dbReference type="ARBA" id="ARBA00023306"/>
    </source>
</evidence>
<gene>
    <name evidence="13" type="ORF">LOD99_5859</name>
</gene>
<keyword evidence="14" id="KW-1185">Reference proteome</keyword>
<proteinExistence type="inferred from homology"/>
<feature type="coiled-coil region" evidence="11">
    <location>
        <begin position="327"/>
        <end position="361"/>
    </location>
</feature>
<evidence type="ECO:0000256" key="6">
    <source>
        <dbReference type="ARBA" id="ARBA00023054"/>
    </source>
</evidence>
<evidence type="ECO:0000256" key="12">
    <source>
        <dbReference type="SAM" id="MobiDB-lite"/>
    </source>
</evidence>
<evidence type="ECO:0000256" key="7">
    <source>
        <dbReference type="ARBA" id="ARBA00023212"/>
    </source>
</evidence>
<accession>A0AAV7JNW1</accession>
<reference evidence="13 14" key="1">
    <citation type="journal article" date="2023" name="BMC Biol.">
        <title>The compact genome of the sponge Oopsacas minuta (Hexactinellida) is lacking key metazoan core genes.</title>
        <authorList>
            <person name="Santini S."/>
            <person name="Schenkelaars Q."/>
            <person name="Jourda C."/>
            <person name="Duchesne M."/>
            <person name="Belahbib H."/>
            <person name="Rocher C."/>
            <person name="Selva M."/>
            <person name="Riesgo A."/>
            <person name="Vervoort M."/>
            <person name="Leys S.P."/>
            <person name="Kodjabachian L."/>
            <person name="Le Bivic A."/>
            <person name="Borchiellini C."/>
            <person name="Claverie J.M."/>
            <person name="Renard E."/>
        </authorList>
    </citation>
    <scope>NUCLEOTIDE SEQUENCE [LARGE SCALE GENOMIC DNA]</scope>
    <source>
        <strain evidence="13">SPO-2</strain>
    </source>
</reference>
<evidence type="ECO:0000256" key="2">
    <source>
        <dbReference type="ARBA" id="ARBA00010411"/>
    </source>
</evidence>
<name>A0AAV7JNW1_9METZ</name>
<dbReference type="AlphaFoldDB" id="A0AAV7JNW1"/>
<dbReference type="PANTHER" id="PTHR28618:SF1">
    <property type="entry name" value="CENTROSOMAL PROTEIN POC5"/>
    <property type="match status" value="1"/>
</dbReference>
<evidence type="ECO:0000256" key="1">
    <source>
        <dbReference type="ARBA" id="ARBA00004114"/>
    </source>
</evidence>
<dbReference type="InterPro" id="IPR033351">
    <property type="entry name" value="POC5"/>
</dbReference>
<evidence type="ECO:0000256" key="9">
    <source>
        <dbReference type="ARBA" id="ARBA00031694"/>
    </source>
</evidence>
<dbReference type="GO" id="GO:0005814">
    <property type="term" value="C:centriole"/>
    <property type="evidence" value="ECO:0007669"/>
    <property type="project" value="UniProtKB-SubCell"/>
</dbReference>
<evidence type="ECO:0000256" key="10">
    <source>
        <dbReference type="ARBA" id="ARBA00049959"/>
    </source>
</evidence>
<comment type="function">
    <text evidence="10">Essential for the assembly of the distal half of centrioles, required for centriole elongation. Acts as a negative regulator of centriole elongation.</text>
</comment>
<keyword evidence="4" id="KW-0963">Cytoplasm</keyword>
<feature type="compositionally biased region" description="Polar residues" evidence="12">
    <location>
        <begin position="426"/>
        <end position="436"/>
    </location>
</feature>
<sequence length="475" mass="54724">MDSSLEDMNMSIPILDESKGSSVSTTFREEYEELLKHTLIAPHIPTPLNSNYGTQTETVIMSPLKKQPDHSSEIHLHRQVPSIIPLPSEIAPEPIPKPATQFHMESDLIDLSLDLDELSKEPKYQTDTIPKHRVLQTNTDDVTEFVYDGFPVRKNVNNELSTDAIELYRINDFIDEWTGNFKRNTLAEVQQIQTRLNAKVRDSINRTREERAFEVNSLQRELESMRELVTRYEMSLSHRNQALESITRSLSKVRHVCNARKYWGLWRERLAEARGMALKVRLAEQCNVRRMKRRSWEGWRSLIVGRWKARIERACQARAQQVCTHLTADYELKVAEAENALHEAREEVKVLTRDRETYEETMKKAFMRGVCALSMEAMTMFQPQDIVPPSNQHIDLEPIPPDPPIIPEPPSTTQSAYIPIAKSQKKTANTNPQPITKTKEPTNPIYIQTGKRTNIAPSRSNKSKVLVERHVHVAH</sequence>
<comment type="subcellular location">
    <subcellularLocation>
        <location evidence="1">Cytoplasm</location>
        <location evidence="1">Cytoskeleton</location>
        <location evidence="1">Microtubule organizing center</location>
        <location evidence="1">Centrosome</location>
        <location evidence="1">Centriole</location>
    </subcellularLocation>
</comment>
<evidence type="ECO:0000313" key="14">
    <source>
        <dbReference type="Proteomes" id="UP001165289"/>
    </source>
</evidence>
<evidence type="ECO:0000313" key="13">
    <source>
        <dbReference type="EMBL" id="KAI6650422.1"/>
    </source>
</evidence>
<protein>
    <recommendedName>
        <fullName evidence="3">Centrosomal protein POC5</fullName>
    </recommendedName>
    <alternativeName>
        <fullName evidence="9">Protein of centriole 5</fullName>
    </alternativeName>
</protein>
<dbReference type="PANTHER" id="PTHR28618">
    <property type="entry name" value="CENTROSOMAL PROTEIN POC5"/>
    <property type="match status" value="1"/>
</dbReference>
<evidence type="ECO:0000256" key="5">
    <source>
        <dbReference type="ARBA" id="ARBA00022737"/>
    </source>
</evidence>
<evidence type="ECO:0000256" key="3">
    <source>
        <dbReference type="ARBA" id="ARBA00014910"/>
    </source>
</evidence>
<comment type="similarity">
    <text evidence="2">Belongs to the POC5 family.</text>
</comment>
<keyword evidence="7" id="KW-0206">Cytoskeleton</keyword>
<keyword evidence="6 11" id="KW-0175">Coiled coil</keyword>
<keyword evidence="8" id="KW-0131">Cell cycle</keyword>
<dbReference type="Proteomes" id="UP001165289">
    <property type="component" value="Unassembled WGS sequence"/>
</dbReference>
<dbReference type="EMBL" id="JAKMXF010000311">
    <property type="protein sequence ID" value="KAI6650422.1"/>
    <property type="molecule type" value="Genomic_DNA"/>
</dbReference>
<evidence type="ECO:0000256" key="4">
    <source>
        <dbReference type="ARBA" id="ARBA00022490"/>
    </source>
</evidence>